<organism evidence="5 6">
    <name type="scientific">Knoellia aerolata DSM 18566</name>
    <dbReference type="NCBI Taxonomy" id="1385519"/>
    <lineage>
        <taxon>Bacteria</taxon>
        <taxon>Bacillati</taxon>
        <taxon>Actinomycetota</taxon>
        <taxon>Actinomycetes</taxon>
        <taxon>Micrococcales</taxon>
        <taxon>Intrasporangiaceae</taxon>
        <taxon>Knoellia</taxon>
    </lineage>
</organism>
<dbReference type="Proteomes" id="UP000030013">
    <property type="component" value="Unassembled WGS sequence"/>
</dbReference>
<dbReference type="InterPro" id="IPR011042">
    <property type="entry name" value="6-blade_b-propeller_TolB-like"/>
</dbReference>
<dbReference type="SUPFAM" id="SSF82171">
    <property type="entry name" value="DPP6 N-terminal domain-like"/>
    <property type="match status" value="2"/>
</dbReference>
<dbReference type="PANTHER" id="PTHR36842">
    <property type="entry name" value="PROTEIN TOLB HOMOLOG"/>
    <property type="match status" value="1"/>
</dbReference>
<gene>
    <name evidence="5" type="ORF">N801_08570</name>
</gene>
<reference evidence="5 6" key="1">
    <citation type="submission" date="2013-08" db="EMBL/GenBank/DDBJ databases">
        <title>The genome sequence of Knoellia aerolata.</title>
        <authorList>
            <person name="Zhu W."/>
            <person name="Wang G."/>
        </authorList>
    </citation>
    <scope>NUCLEOTIDE SEQUENCE [LARGE SCALE GENOMIC DNA]</scope>
    <source>
        <strain evidence="5 6">DSM 18566</strain>
    </source>
</reference>
<dbReference type="InterPro" id="IPR011659">
    <property type="entry name" value="WD40"/>
</dbReference>
<feature type="chain" id="PRO_5038397635" description="DUF11 domain-containing protein" evidence="3">
    <location>
        <begin position="25"/>
        <end position="1616"/>
    </location>
</feature>
<proteinExistence type="inferred from homology"/>
<comment type="similarity">
    <text evidence="1">Belongs to the TolB family.</text>
</comment>
<keyword evidence="6" id="KW-1185">Reference proteome</keyword>
<evidence type="ECO:0000256" key="3">
    <source>
        <dbReference type="SAM" id="SignalP"/>
    </source>
</evidence>
<dbReference type="InterPro" id="IPR006311">
    <property type="entry name" value="TAT_signal"/>
</dbReference>
<dbReference type="STRING" id="1385519.N801_08570"/>
<accession>A0A0A0K0I5</accession>
<evidence type="ECO:0000313" key="5">
    <source>
        <dbReference type="EMBL" id="KGN41301.1"/>
    </source>
</evidence>
<dbReference type="PROSITE" id="PS51318">
    <property type="entry name" value="TAT"/>
    <property type="match status" value="1"/>
</dbReference>
<dbReference type="InterPro" id="IPR013783">
    <property type="entry name" value="Ig-like_fold"/>
</dbReference>
<dbReference type="RefSeq" id="WP_035936734.1">
    <property type="nucleotide sequence ID" value="NZ_AVPL01000020.1"/>
</dbReference>
<feature type="domain" description="DUF11" evidence="4">
    <location>
        <begin position="1400"/>
        <end position="1508"/>
    </location>
</feature>
<dbReference type="OrthoDB" id="262125at2"/>
<feature type="compositionally biased region" description="Polar residues" evidence="2">
    <location>
        <begin position="807"/>
        <end position="818"/>
    </location>
</feature>
<sequence length="1616" mass="166231">MRRSRRRGLAALAGGLALCLTALAASPPTAALAPWSRAPWAAWAAPTALPALAPPTVHAPRLAFTDDSDELAHESGSGCATAKQWDCAGDGRLLATGATHTGEASFSDDDLVHVSTSDHPLGEVYLRTGGNDVVSAPAPGAALLLDRDPRRLTCDTATETHPVLSPDRTKVAYASDHGGDWNIWVSWLAAVPQGSDGPGDPLPCADMPRVKVTAGPGLDLWPTWLGDDALAFSRTVPGSEPGDPGELGDLYAVALAARGEAVPESAAVRLTDGPAAETQPRAFFVTEGERDEWHIALTTTQYRKDGSLALIGPLDIEDPEVLPVVSLWPDGSPVQSTEAVFAESDGSMRLGFTSTRDDPFGDVFRVPLQAEFSDSGVLSLLADPETVEPISAEAGRAESHLALTSAAYDVETDAVYTRRVHRANVSDVVAKDGTDRRVVANQTVEIDEERLPRDESSPTYSPDGTRMAYSRTAASGREIVTARADGSDVRALLLARPPQALDLEPAWSPDGTRIAFVRQLQPEEGLAGSQVFVATVATGVATRVSAEVVDASLWDESPSWSPDGTRLLIARRVVPYPDLSVRVDAPPTAVRGTTFLATLAVTNGGGASREGATLHVTSSLPIATTDQRCRQVLPTRLECDYEPLPPGATPDVSVSVTADRAGAATISAQVVTSEVESDDGNNRAEAAVDVTEPPDVSVSLEMPPDVGYRTTETVTVAVSNAPTATRTGPFTVTLVADAPTSSGGRLEFPDSGLPRDCTWGSATTVDCAVAPLDPDDSATFELTVIGTSGGRASVTASVPPLPLELVTDNNSATGTTPVQPEPPPPPPPPPNVAVALTLPSSFFTRTDATVTLSNAEGASSTGPFTVRLVAGAPPSSTGRVVFPTGLADGCLQDTSATAHCDVANLAPGASTSFAVPIELTEEGQVLVSAEVPTLPREVVTTDNRSEDTSFGSFTDIGSPPVNRPQRTPPTRPAGPALTIPLAPVAPSAIRALDQAPPPSAPSHLWVIDASTGAGSHVVVPADPDCPPTRVCVPTPIEGRVPAWSPDGLRVAYEHLGDVRLATLTDADDDAVADRPETVANSAAVTGFTADDSPTPSRHLLSRATDPAWSPDGTELAVAGQPSGQPDQSGIYALRPDGTGLRTVAQDRGPETEPAWQPFADVAVRITATPDAGAPEFATVLDATALNAGPAGATDVTLRVEIPPGLTPGDAPPGCTLSGREFACLVDALAAGAERTFGLPATGTVTGAHQVMASVSTSVADRAPDNNMASVTVTVSESVADLAVTLASSPPAGVQPLDSVLEAEVTNSGPQPAPIAVLSIELPPLLASTATPSGCLVSGQVLTCDVGPLAPGQTVVRSWAVTGPDVGAHTVTARVSSPTADPDPDNNVATATVTIREAVADLAVTVATTTPGYVGGAGTTTVTVRNAGPQPTTGATLTLRHPELLVAVTAPRPCLTGTGSCPVGPLTPGQSVTFTAGTRFVAAGVGEVTATVTGAPRDPVPGNDRATAALTVRQPALRLSPNVATPNGVTVATGTDFPPGAKVVLSWDVGIMQRMAPATVAADGTIPHVQIIVFRRDRLGVRRLVATGVLADQFEPVEVELLVAPRSVAPPSFIERN</sequence>
<protein>
    <recommendedName>
        <fullName evidence="4">DUF11 domain-containing protein</fullName>
    </recommendedName>
</protein>
<feature type="domain" description="DUF11" evidence="4">
    <location>
        <begin position="1160"/>
        <end position="1272"/>
    </location>
</feature>
<dbReference type="Pfam" id="PF07676">
    <property type="entry name" value="PD40"/>
    <property type="match status" value="5"/>
</dbReference>
<dbReference type="EMBL" id="AVPL01000020">
    <property type="protein sequence ID" value="KGN41301.1"/>
    <property type="molecule type" value="Genomic_DNA"/>
</dbReference>
<dbReference type="Pfam" id="PF01345">
    <property type="entry name" value="DUF11"/>
    <property type="match status" value="3"/>
</dbReference>
<evidence type="ECO:0000313" key="6">
    <source>
        <dbReference type="Proteomes" id="UP000030013"/>
    </source>
</evidence>
<evidence type="ECO:0000256" key="1">
    <source>
        <dbReference type="ARBA" id="ARBA00009820"/>
    </source>
</evidence>
<feature type="signal peptide" evidence="3">
    <location>
        <begin position="1"/>
        <end position="24"/>
    </location>
</feature>
<feature type="region of interest" description="Disordered" evidence="2">
    <location>
        <begin position="941"/>
        <end position="971"/>
    </location>
</feature>
<comment type="caution">
    <text evidence="5">The sequence shown here is derived from an EMBL/GenBank/DDBJ whole genome shotgun (WGS) entry which is preliminary data.</text>
</comment>
<dbReference type="PANTHER" id="PTHR36842:SF1">
    <property type="entry name" value="PROTEIN TOLB"/>
    <property type="match status" value="1"/>
</dbReference>
<keyword evidence="3" id="KW-0732">Signal</keyword>
<dbReference type="Gene3D" id="2.60.40.10">
    <property type="entry name" value="Immunoglobulins"/>
    <property type="match status" value="4"/>
</dbReference>
<evidence type="ECO:0000256" key="2">
    <source>
        <dbReference type="SAM" id="MobiDB-lite"/>
    </source>
</evidence>
<feature type="region of interest" description="Disordered" evidence="2">
    <location>
        <begin position="804"/>
        <end position="830"/>
    </location>
</feature>
<dbReference type="Gene3D" id="2.120.10.30">
    <property type="entry name" value="TolB, C-terminal domain"/>
    <property type="match status" value="3"/>
</dbReference>
<dbReference type="eggNOG" id="COG0823">
    <property type="taxonomic scope" value="Bacteria"/>
</dbReference>
<name>A0A0A0K0I5_9MICO</name>
<feature type="compositionally biased region" description="Pro residues" evidence="2">
    <location>
        <begin position="819"/>
        <end position="830"/>
    </location>
</feature>
<feature type="domain" description="DUF11" evidence="4">
    <location>
        <begin position="1297"/>
        <end position="1392"/>
    </location>
</feature>
<evidence type="ECO:0000259" key="4">
    <source>
        <dbReference type="Pfam" id="PF01345"/>
    </source>
</evidence>
<dbReference type="InterPro" id="IPR001434">
    <property type="entry name" value="OmcB-like_DUF11"/>
</dbReference>
<dbReference type="GO" id="GO:0005975">
    <property type="term" value="P:carbohydrate metabolic process"/>
    <property type="evidence" value="ECO:0007669"/>
    <property type="project" value="UniProtKB-ARBA"/>
</dbReference>